<feature type="region of interest" description="Disordered" evidence="1">
    <location>
        <begin position="18"/>
        <end position="127"/>
    </location>
</feature>
<dbReference type="EMBL" id="CAJNDS010002196">
    <property type="protein sequence ID" value="CAE7367644.1"/>
    <property type="molecule type" value="Genomic_DNA"/>
</dbReference>
<keyword evidence="3" id="KW-1185">Reference proteome</keyword>
<gene>
    <name evidence="2" type="ORF">SNAT2548_LOCUS19990</name>
</gene>
<sequence>MATWRAGDVLTASRAGYAGVTSRHASSGSPTRAEMALNQDKSRLQLRRHGSPGKERSFKFSDCAVSENSPTNAYSPRSSAVVPGFSRGSSPLRGLRAGELMSAVRETERTEWSPQSEAESDKKQDATAAMAWPFQRGRGDSLAHAPYRTSHFATRSSSPFLRSRRGSRFSMNSGSRGDGQSLFVLAATAAAAAEEEAEVDVLRLGGVGRDGHTRPLSPRVRDSHWLDGLSPRLAERGGSRLFPTHLAMPRDPRDPRDRPSPSSSSKPGGAFTSPRARQKPPASQEQETVTSKRKPEPKPKASQGTRTKKAEVSQKRSEKSSEAVGAVEAPQLPAWAKPIEAKESQGSRDGRASRDRPDTNSSSKLQEVQALRQRLETRLKAAEQGLEQMQGT</sequence>
<proteinExistence type="predicted"/>
<evidence type="ECO:0000313" key="2">
    <source>
        <dbReference type="EMBL" id="CAE7367644.1"/>
    </source>
</evidence>
<feature type="compositionally biased region" description="Basic and acidic residues" evidence="1">
    <location>
        <begin position="248"/>
        <end position="259"/>
    </location>
</feature>
<feature type="compositionally biased region" description="Polar residues" evidence="1">
    <location>
        <begin position="66"/>
        <end position="78"/>
    </location>
</feature>
<protein>
    <submittedName>
        <fullName evidence="2">Uncharacterized protein</fullName>
    </submittedName>
</protein>
<feature type="compositionally biased region" description="Basic and acidic residues" evidence="1">
    <location>
        <begin position="339"/>
        <end position="358"/>
    </location>
</feature>
<dbReference type="AlphaFoldDB" id="A0A812PMC8"/>
<dbReference type="Proteomes" id="UP000604046">
    <property type="component" value="Unassembled WGS sequence"/>
</dbReference>
<feature type="compositionally biased region" description="Basic and acidic residues" evidence="1">
    <location>
        <begin position="209"/>
        <end position="225"/>
    </location>
</feature>
<name>A0A812PMC8_9DINO</name>
<feature type="region of interest" description="Disordered" evidence="1">
    <location>
        <begin position="153"/>
        <end position="180"/>
    </location>
</feature>
<accession>A0A812PMC8</accession>
<organism evidence="2 3">
    <name type="scientific">Symbiodinium natans</name>
    <dbReference type="NCBI Taxonomy" id="878477"/>
    <lineage>
        <taxon>Eukaryota</taxon>
        <taxon>Sar</taxon>
        <taxon>Alveolata</taxon>
        <taxon>Dinophyceae</taxon>
        <taxon>Suessiales</taxon>
        <taxon>Symbiodiniaceae</taxon>
        <taxon>Symbiodinium</taxon>
    </lineage>
</organism>
<feature type="region of interest" description="Disordered" evidence="1">
    <location>
        <begin position="204"/>
        <end position="368"/>
    </location>
</feature>
<evidence type="ECO:0000313" key="3">
    <source>
        <dbReference type="Proteomes" id="UP000604046"/>
    </source>
</evidence>
<comment type="caution">
    <text evidence="2">The sequence shown here is derived from an EMBL/GenBank/DDBJ whole genome shotgun (WGS) entry which is preliminary data.</text>
</comment>
<reference evidence="2" key="1">
    <citation type="submission" date="2021-02" db="EMBL/GenBank/DDBJ databases">
        <authorList>
            <person name="Dougan E. K."/>
            <person name="Rhodes N."/>
            <person name="Thang M."/>
            <person name="Chan C."/>
        </authorList>
    </citation>
    <scope>NUCLEOTIDE SEQUENCE</scope>
</reference>
<feature type="compositionally biased region" description="Basic and acidic residues" evidence="1">
    <location>
        <begin position="308"/>
        <end position="321"/>
    </location>
</feature>
<evidence type="ECO:0000256" key="1">
    <source>
        <dbReference type="SAM" id="MobiDB-lite"/>
    </source>
</evidence>
<dbReference type="OrthoDB" id="434963at2759"/>